<evidence type="ECO:0000256" key="3">
    <source>
        <dbReference type="ARBA" id="ARBA00022989"/>
    </source>
</evidence>
<feature type="transmembrane region" description="Helical" evidence="6">
    <location>
        <begin position="60"/>
        <end position="77"/>
    </location>
</feature>
<dbReference type="Pfam" id="PF07690">
    <property type="entry name" value="MFS_1"/>
    <property type="match status" value="1"/>
</dbReference>
<evidence type="ECO:0000256" key="6">
    <source>
        <dbReference type="SAM" id="Phobius"/>
    </source>
</evidence>
<dbReference type="InterPro" id="IPR020846">
    <property type="entry name" value="MFS_dom"/>
</dbReference>
<comment type="caution">
    <text evidence="8">The sequence shown here is derived from an EMBL/GenBank/DDBJ whole genome shotgun (WGS) entry which is preliminary data.</text>
</comment>
<dbReference type="Proteomes" id="UP000265355">
    <property type="component" value="Unassembled WGS sequence"/>
</dbReference>
<evidence type="ECO:0000313" key="9">
    <source>
        <dbReference type="Proteomes" id="UP000265355"/>
    </source>
</evidence>
<evidence type="ECO:0000259" key="7">
    <source>
        <dbReference type="PROSITE" id="PS50850"/>
    </source>
</evidence>
<dbReference type="RefSeq" id="WP_119373425.1">
    <property type="nucleotide sequence ID" value="NZ_QWEE01000213.1"/>
</dbReference>
<feature type="domain" description="Major facilitator superfamily (MFS) profile" evidence="7">
    <location>
        <begin position="1"/>
        <end position="91"/>
    </location>
</feature>
<keyword evidence="9" id="KW-1185">Reference proteome</keyword>
<proteinExistence type="predicted"/>
<evidence type="ECO:0000313" key="8">
    <source>
        <dbReference type="EMBL" id="RII90653.1"/>
    </source>
</evidence>
<evidence type="ECO:0000256" key="1">
    <source>
        <dbReference type="ARBA" id="ARBA00004651"/>
    </source>
</evidence>
<dbReference type="PROSITE" id="PS00216">
    <property type="entry name" value="SUGAR_TRANSPORT_1"/>
    <property type="match status" value="1"/>
</dbReference>
<dbReference type="InterPro" id="IPR011701">
    <property type="entry name" value="MFS"/>
</dbReference>
<dbReference type="PROSITE" id="PS50850">
    <property type="entry name" value="MFS"/>
    <property type="match status" value="1"/>
</dbReference>
<dbReference type="SUPFAM" id="SSF103473">
    <property type="entry name" value="MFS general substrate transporter"/>
    <property type="match status" value="1"/>
</dbReference>
<keyword evidence="3 6" id="KW-1133">Transmembrane helix</keyword>
<sequence length="91" mass="9407">MVLRAMLRLMATIPLVTSLFFGAVSGPLSDRLGRRKPLVIASASLVATASLFPFSVAQPWTMLVCALIAATGSGRAGSTPRGHPRTGTASP</sequence>
<protein>
    <submittedName>
        <fullName evidence="8">MFS transporter</fullName>
    </submittedName>
</protein>
<dbReference type="InterPro" id="IPR005829">
    <property type="entry name" value="Sugar_transporter_CS"/>
</dbReference>
<reference evidence="8 9" key="1">
    <citation type="submission" date="2018-08" db="EMBL/GenBank/DDBJ databases">
        <title>Genome Sequence of Clavibacter michiganensis Subspecies type strains, and the Atypical Peach-Colored Strains Isolated from Tomato.</title>
        <authorList>
            <person name="Osdaghi E."/>
            <person name="Portier P."/>
            <person name="Briand M."/>
            <person name="Jacques M.-A."/>
        </authorList>
    </citation>
    <scope>NUCLEOTIDE SEQUENCE [LARGE SCALE GENOMIC DNA]</scope>
    <source>
        <strain evidence="8 9">CFBP 8216</strain>
    </source>
</reference>
<gene>
    <name evidence="8" type="ORF">DZF98_11305</name>
</gene>
<accession>A0ABX9N3W9</accession>
<evidence type="ECO:0000256" key="4">
    <source>
        <dbReference type="ARBA" id="ARBA00023136"/>
    </source>
</evidence>
<dbReference type="InterPro" id="IPR036259">
    <property type="entry name" value="MFS_trans_sf"/>
</dbReference>
<dbReference type="Gene3D" id="1.20.1250.20">
    <property type="entry name" value="MFS general substrate transporter like domains"/>
    <property type="match status" value="1"/>
</dbReference>
<comment type="subcellular location">
    <subcellularLocation>
        <location evidence="1">Cell membrane</location>
        <topology evidence="1">Multi-pass membrane protein</topology>
    </subcellularLocation>
</comment>
<evidence type="ECO:0000256" key="2">
    <source>
        <dbReference type="ARBA" id="ARBA00022692"/>
    </source>
</evidence>
<keyword evidence="2 6" id="KW-0812">Transmembrane</keyword>
<organism evidence="8 9">
    <name type="scientific">Clavibacter californiensis</name>
    <dbReference type="NCBI Taxonomy" id="1401995"/>
    <lineage>
        <taxon>Bacteria</taxon>
        <taxon>Bacillati</taxon>
        <taxon>Actinomycetota</taxon>
        <taxon>Actinomycetes</taxon>
        <taxon>Micrococcales</taxon>
        <taxon>Microbacteriaceae</taxon>
        <taxon>Clavibacter</taxon>
    </lineage>
</organism>
<evidence type="ECO:0000256" key="5">
    <source>
        <dbReference type="SAM" id="MobiDB-lite"/>
    </source>
</evidence>
<feature type="transmembrane region" description="Helical" evidence="6">
    <location>
        <begin position="6"/>
        <end position="25"/>
    </location>
</feature>
<name>A0ABX9N3W9_9MICO</name>
<dbReference type="EMBL" id="QWEE01000213">
    <property type="protein sequence ID" value="RII90653.1"/>
    <property type="molecule type" value="Genomic_DNA"/>
</dbReference>
<feature type="region of interest" description="Disordered" evidence="5">
    <location>
        <begin position="72"/>
        <end position="91"/>
    </location>
</feature>
<keyword evidence="4 6" id="KW-0472">Membrane</keyword>